<accession>A0A8H3ISB3</accession>
<feature type="transmembrane region" description="Helical" evidence="1">
    <location>
        <begin position="149"/>
        <end position="168"/>
    </location>
</feature>
<organism evidence="2 3">
    <name type="scientific">Heterodermia speciosa</name>
    <dbReference type="NCBI Taxonomy" id="116794"/>
    <lineage>
        <taxon>Eukaryota</taxon>
        <taxon>Fungi</taxon>
        <taxon>Dikarya</taxon>
        <taxon>Ascomycota</taxon>
        <taxon>Pezizomycotina</taxon>
        <taxon>Lecanoromycetes</taxon>
        <taxon>OSLEUM clade</taxon>
        <taxon>Lecanoromycetidae</taxon>
        <taxon>Caliciales</taxon>
        <taxon>Physciaceae</taxon>
        <taxon>Heterodermia</taxon>
    </lineage>
</organism>
<dbReference type="AlphaFoldDB" id="A0A8H3ISB3"/>
<evidence type="ECO:0000256" key="1">
    <source>
        <dbReference type="SAM" id="Phobius"/>
    </source>
</evidence>
<evidence type="ECO:0000313" key="3">
    <source>
        <dbReference type="Proteomes" id="UP000664521"/>
    </source>
</evidence>
<dbReference type="Proteomes" id="UP000664521">
    <property type="component" value="Unassembled WGS sequence"/>
</dbReference>
<reference evidence="2" key="1">
    <citation type="submission" date="2021-03" db="EMBL/GenBank/DDBJ databases">
        <authorList>
            <person name="Tagirdzhanova G."/>
        </authorList>
    </citation>
    <scope>NUCLEOTIDE SEQUENCE</scope>
</reference>
<comment type="caution">
    <text evidence="2">The sequence shown here is derived from an EMBL/GenBank/DDBJ whole genome shotgun (WGS) entry which is preliminary data.</text>
</comment>
<feature type="transmembrane region" description="Helical" evidence="1">
    <location>
        <begin position="195"/>
        <end position="214"/>
    </location>
</feature>
<gene>
    <name evidence="2" type="ORF">HETSPECPRED_005525</name>
</gene>
<evidence type="ECO:0000313" key="2">
    <source>
        <dbReference type="EMBL" id="CAF9924204.1"/>
    </source>
</evidence>
<name>A0A8H3ISB3_9LECA</name>
<keyword evidence="1" id="KW-0812">Transmembrane</keyword>
<protein>
    <submittedName>
        <fullName evidence="2">Uncharacterized protein</fullName>
    </submittedName>
</protein>
<keyword evidence="3" id="KW-1185">Reference proteome</keyword>
<sequence length="428" mass="49063">MTVYDATVQAAFEPLNYAVLATKLSRKHGSHEKRMSERFVPLNTHVAVAPLGSYHTTPFRIAFKRASGPWFNHTIWDIESSVYDGPKKRLARTKEHANSKLSDSFDQATKPLTSFEKKVRPLGEESDSIWKEKLERMLKLDIFPLRAKIAVKHQFVLAMVLAIIYLNMPQPKLIGTINLDPVDIRRLELLINYTLIYHLFSILAAGFACYPLWLRRRGYLATRFQICIGVYIAPRCCIGGDRWILIALAGYAHSALRESTNSACGESNEVVTDSSRTGTDAHNYPHKVLFESVKSAFMKANDWIIDSYKTGLDSVRSRNAKIFEELTQESIQYIKEAYDKCIKDKNASQKEIINILKDHREELKDVNQIRDLRAQLAGVEEKYKTLVRETIKATEQLVVFDPWSSHLRWRPRKGSVVKKEERRDGCEG</sequence>
<proteinExistence type="predicted"/>
<dbReference type="EMBL" id="CAJPDS010000035">
    <property type="protein sequence ID" value="CAF9924204.1"/>
    <property type="molecule type" value="Genomic_DNA"/>
</dbReference>
<keyword evidence="1" id="KW-1133">Transmembrane helix</keyword>
<keyword evidence="1" id="KW-0472">Membrane</keyword>